<evidence type="ECO:0000256" key="2">
    <source>
        <dbReference type="SAM" id="Phobius"/>
    </source>
</evidence>
<dbReference type="RefSeq" id="WP_161141512.1">
    <property type="nucleotide sequence ID" value="NZ_SPKJ01000062.1"/>
</dbReference>
<evidence type="ECO:0008006" key="5">
    <source>
        <dbReference type="Google" id="ProtNLM"/>
    </source>
</evidence>
<name>A0A964T676_9HYPH</name>
<evidence type="ECO:0000313" key="3">
    <source>
        <dbReference type="EMBL" id="MYZ49170.1"/>
    </source>
</evidence>
<comment type="caution">
    <text evidence="3">The sequence shown here is derived from an EMBL/GenBank/DDBJ whole genome shotgun (WGS) entry which is preliminary data.</text>
</comment>
<sequence length="206" mass="21112">MRETDAPRAAASPAESAVPPPAERAAETADGPVLEAVRRPLVAYSGGGHDPWAAKIAATAPPAAAARAHHAFGAAAATLAVVFVAAFLLARPAIVRTLPDLAGLYAALGLPVNLDRLELVAVTSERRISPKAAEVRIAGTISNPGAEEAPVPGLVATFRDSGLRPLATLSLDSPVARLPAHGSADFLFNLADAPRQAHDLVLRFAP</sequence>
<proteinExistence type="predicted"/>
<organism evidence="3 4">
    <name type="scientific">Propylenella binzhouense</name>
    <dbReference type="NCBI Taxonomy" id="2555902"/>
    <lineage>
        <taxon>Bacteria</taxon>
        <taxon>Pseudomonadati</taxon>
        <taxon>Pseudomonadota</taxon>
        <taxon>Alphaproteobacteria</taxon>
        <taxon>Hyphomicrobiales</taxon>
        <taxon>Propylenellaceae</taxon>
        <taxon>Propylenella</taxon>
    </lineage>
</organism>
<accession>A0A964T676</accession>
<protein>
    <recommendedName>
        <fullName evidence="5">DUF3426 domain-containing protein</fullName>
    </recommendedName>
</protein>
<keyword evidence="2" id="KW-0472">Membrane</keyword>
<dbReference type="EMBL" id="SPKJ01000062">
    <property type="protein sequence ID" value="MYZ49170.1"/>
    <property type="molecule type" value="Genomic_DNA"/>
</dbReference>
<keyword evidence="2" id="KW-0812">Transmembrane</keyword>
<dbReference type="OrthoDB" id="7159357at2"/>
<feature type="transmembrane region" description="Helical" evidence="2">
    <location>
        <begin position="71"/>
        <end position="90"/>
    </location>
</feature>
<feature type="compositionally biased region" description="Low complexity" evidence="1">
    <location>
        <begin position="7"/>
        <end position="17"/>
    </location>
</feature>
<keyword evidence="2" id="KW-1133">Transmembrane helix</keyword>
<reference evidence="3" key="1">
    <citation type="submission" date="2019-03" db="EMBL/GenBank/DDBJ databases">
        <title>Afifella sp. nov., isolated from activated sludge.</title>
        <authorList>
            <person name="Li Q."/>
            <person name="Liu Y."/>
        </authorList>
    </citation>
    <scope>NUCLEOTIDE SEQUENCE</scope>
    <source>
        <strain evidence="3">L72</strain>
    </source>
</reference>
<evidence type="ECO:0000313" key="4">
    <source>
        <dbReference type="Proteomes" id="UP000773614"/>
    </source>
</evidence>
<evidence type="ECO:0000256" key="1">
    <source>
        <dbReference type="SAM" id="MobiDB-lite"/>
    </source>
</evidence>
<dbReference type="AlphaFoldDB" id="A0A964T676"/>
<feature type="region of interest" description="Disordered" evidence="1">
    <location>
        <begin position="1"/>
        <end position="30"/>
    </location>
</feature>
<keyword evidence="4" id="KW-1185">Reference proteome</keyword>
<dbReference type="Proteomes" id="UP000773614">
    <property type="component" value="Unassembled WGS sequence"/>
</dbReference>
<gene>
    <name evidence="3" type="ORF">E4O86_15765</name>
</gene>